<evidence type="ECO:0000256" key="3">
    <source>
        <dbReference type="ARBA" id="ARBA00022801"/>
    </source>
</evidence>
<dbReference type="GO" id="GO:0016798">
    <property type="term" value="F:hydrolase activity, acting on glycosyl bonds"/>
    <property type="evidence" value="ECO:0007669"/>
    <property type="project" value="UniProtKB-KW"/>
</dbReference>
<comment type="similarity">
    <text evidence="2">Belongs to the Gfo/Idh/MocA family. Glycosyl hydrolase 109 subfamily.</text>
</comment>
<keyword evidence="3" id="KW-0378">Hydrolase</keyword>
<dbReference type="SUPFAM" id="SSF55347">
    <property type="entry name" value="Glyceraldehyde-3-phosphate dehydrogenase-like, C-terminal domain"/>
    <property type="match status" value="1"/>
</dbReference>
<dbReference type="PANTHER" id="PTHR43818">
    <property type="entry name" value="BCDNA.GH03377"/>
    <property type="match status" value="1"/>
</dbReference>
<organism evidence="8 9">
    <name type="scientific">Actinoallomurus bryophytorum</name>
    <dbReference type="NCBI Taxonomy" id="1490222"/>
    <lineage>
        <taxon>Bacteria</taxon>
        <taxon>Bacillati</taxon>
        <taxon>Actinomycetota</taxon>
        <taxon>Actinomycetes</taxon>
        <taxon>Streptosporangiales</taxon>
        <taxon>Thermomonosporaceae</taxon>
        <taxon>Actinoallomurus</taxon>
    </lineage>
</organism>
<feature type="domain" description="Gfo/Idh/MocA-like oxidoreductase N-terminal" evidence="6">
    <location>
        <begin position="9"/>
        <end position="124"/>
    </location>
</feature>
<dbReference type="Proteomes" id="UP000316096">
    <property type="component" value="Unassembled WGS sequence"/>
</dbReference>
<feature type="domain" description="Glycosyl hydrolase 109 C-terminal" evidence="7">
    <location>
        <begin position="137"/>
        <end position="200"/>
    </location>
</feature>
<accession>A0A543CTW6</accession>
<comment type="cofactor">
    <cofactor evidence="1">
        <name>NAD(+)</name>
        <dbReference type="ChEBI" id="CHEBI:57540"/>
    </cofactor>
</comment>
<evidence type="ECO:0000259" key="7">
    <source>
        <dbReference type="Pfam" id="PF21252"/>
    </source>
</evidence>
<name>A0A543CTW6_9ACTN</name>
<protein>
    <submittedName>
        <fullName evidence="8">Putative dehydrogenase</fullName>
    </submittedName>
</protein>
<evidence type="ECO:0000256" key="5">
    <source>
        <dbReference type="ARBA" id="ARBA00023295"/>
    </source>
</evidence>
<evidence type="ECO:0000256" key="2">
    <source>
        <dbReference type="ARBA" id="ARBA00009329"/>
    </source>
</evidence>
<keyword evidence="9" id="KW-1185">Reference proteome</keyword>
<dbReference type="GO" id="GO:0000166">
    <property type="term" value="F:nucleotide binding"/>
    <property type="evidence" value="ECO:0007669"/>
    <property type="project" value="InterPro"/>
</dbReference>
<dbReference type="AlphaFoldDB" id="A0A543CTW6"/>
<dbReference type="EMBL" id="VFOZ01000001">
    <property type="protein sequence ID" value="TQM00546.1"/>
    <property type="molecule type" value="Genomic_DNA"/>
</dbReference>
<dbReference type="InterPro" id="IPR036291">
    <property type="entry name" value="NAD(P)-bd_dom_sf"/>
</dbReference>
<sequence length="379" mass="41346">MSERTADVVRFGIAGLRRGASFVSALARVPHAELVAAFDPSAEAGASLRDGHPRVRIAGDFAELLASGVDAVYLASPQQHHVPQAVAALRRGIHVLSEIPPVAGIDQAHDLVAACRQSDAYYMMAENHCYFPHHLTVEAMVREGLFGDLYYAEGEYLYEARHKLRDTDGRPTWQGEWHAGRNAVTYPTHTLGPLLRWMDTRLVAVAAAGAGREPGYAVDSTMVLLGRTAGHALVTMRQDLISYRPREASYVAVQGSNGAFESGRGPFDRPRVHIRGRSAEREWEPLDPYVETFLPGRYRELATDESLWKTPYGPTLDFVDAIRSGSPPPLGVYAALDTMLPGIVSEGSAAAGGSWVDVPDPRFFTDGIGMTPGREWPLT</sequence>
<evidence type="ECO:0000313" key="9">
    <source>
        <dbReference type="Proteomes" id="UP000316096"/>
    </source>
</evidence>
<keyword evidence="4" id="KW-0560">Oxidoreductase</keyword>
<gene>
    <name evidence="8" type="ORF">FB559_6261</name>
</gene>
<evidence type="ECO:0000256" key="4">
    <source>
        <dbReference type="ARBA" id="ARBA00023002"/>
    </source>
</evidence>
<dbReference type="InterPro" id="IPR049303">
    <property type="entry name" value="Glyco_hydro_109_C"/>
</dbReference>
<evidence type="ECO:0000256" key="1">
    <source>
        <dbReference type="ARBA" id="ARBA00001911"/>
    </source>
</evidence>
<dbReference type="Pfam" id="PF01408">
    <property type="entry name" value="GFO_IDH_MocA"/>
    <property type="match status" value="1"/>
</dbReference>
<dbReference type="Pfam" id="PF21252">
    <property type="entry name" value="Glyco_hydro_109_C"/>
    <property type="match status" value="1"/>
</dbReference>
<dbReference type="Gene3D" id="3.30.360.10">
    <property type="entry name" value="Dihydrodipicolinate Reductase, domain 2"/>
    <property type="match status" value="1"/>
</dbReference>
<dbReference type="InterPro" id="IPR000683">
    <property type="entry name" value="Gfo/Idh/MocA-like_OxRdtase_N"/>
</dbReference>
<dbReference type="Gene3D" id="3.40.50.720">
    <property type="entry name" value="NAD(P)-binding Rossmann-like Domain"/>
    <property type="match status" value="1"/>
</dbReference>
<dbReference type="SUPFAM" id="SSF51735">
    <property type="entry name" value="NAD(P)-binding Rossmann-fold domains"/>
    <property type="match status" value="1"/>
</dbReference>
<dbReference type="OrthoDB" id="9815825at2"/>
<dbReference type="PANTHER" id="PTHR43818:SF11">
    <property type="entry name" value="BCDNA.GH03377"/>
    <property type="match status" value="1"/>
</dbReference>
<evidence type="ECO:0000313" key="8">
    <source>
        <dbReference type="EMBL" id="TQM00546.1"/>
    </source>
</evidence>
<dbReference type="RefSeq" id="WP_141960176.1">
    <property type="nucleotide sequence ID" value="NZ_VFOZ01000001.1"/>
</dbReference>
<dbReference type="GO" id="GO:0016491">
    <property type="term" value="F:oxidoreductase activity"/>
    <property type="evidence" value="ECO:0007669"/>
    <property type="project" value="UniProtKB-KW"/>
</dbReference>
<proteinExistence type="inferred from homology"/>
<keyword evidence="5" id="KW-0326">Glycosidase</keyword>
<reference evidence="8 9" key="1">
    <citation type="submission" date="2019-06" db="EMBL/GenBank/DDBJ databases">
        <title>Sequencing the genomes of 1000 actinobacteria strains.</title>
        <authorList>
            <person name="Klenk H.-P."/>
        </authorList>
    </citation>
    <scope>NUCLEOTIDE SEQUENCE [LARGE SCALE GENOMIC DNA]</scope>
    <source>
        <strain evidence="8 9">DSM 102200</strain>
    </source>
</reference>
<dbReference type="InterPro" id="IPR050463">
    <property type="entry name" value="Gfo/Idh/MocA_oxidrdct_glycsds"/>
</dbReference>
<comment type="caution">
    <text evidence="8">The sequence shown here is derived from an EMBL/GenBank/DDBJ whole genome shotgun (WGS) entry which is preliminary data.</text>
</comment>
<evidence type="ECO:0000259" key="6">
    <source>
        <dbReference type="Pfam" id="PF01408"/>
    </source>
</evidence>